<accession>A0A926NXR3</accession>
<comment type="subcellular location">
    <subcellularLocation>
        <location evidence="3">Secreted</location>
    </subcellularLocation>
    <subcellularLocation>
        <location evidence="3">Bacterial flagellum</location>
    </subcellularLocation>
</comment>
<keyword evidence="3" id="KW-0964">Secreted</keyword>
<dbReference type="PANTHER" id="PTHR42792:SF2">
    <property type="entry name" value="FLAGELLIN"/>
    <property type="match status" value="1"/>
</dbReference>
<dbReference type="Pfam" id="PF00669">
    <property type="entry name" value="Flagellin_N"/>
    <property type="match status" value="1"/>
</dbReference>
<keyword evidence="6" id="KW-0969">Cilium</keyword>
<feature type="domain" description="Flagellin C-terminal" evidence="5">
    <location>
        <begin position="217"/>
        <end position="301"/>
    </location>
</feature>
<dbReference type="Gene3D" id="1.20.1330.10">
    <property type="entry name" value="f41 fragment of flagellin, N-terminal domain"/>
    <property type="match status" value="1"/>
</dbReference>
<dbReference type="NCBIfam" id="NF009329">
    <property type="entry name" value="PRK12687.1"/>
    <property type="match status" value="1"/>
</dbReference>
<gene>
    <name evidence="6" type="ORF">HK439_05400</name>
</gene>
<dbReference type="GO" id="GO:0005576">
    <property type="term" value="C:extracellular region"/>
    <property type="evidence" value="ECO:0007669"/>
    <property type="project" value="UniProtKB-SubCell"/>
</dbReference>
<protein>
    <recommendedName>
        <fullName evidence="3">Flagellin</fullName>
    </recommendedName>
</protein>
<dbReference type="InterPro" id="IPR001492">
    <property type="entry name" value="Flagellin"/>
</dbReference>
<sequence>MSSLMTNASAMTALQTLNATNKQMDQVQNRISTGYRVSTASDNAAYWSIATTMRSDNMALSAVEDALGLGAATVDVMYTATESTVDVVNEIKAKLVAARQPGVDRAKIQSDITELQGQLQTIADSSVFNGENWLSVDSGAADYNATKTIVGSFTRSGGAITIDTIAIDITQTELFDATATDGILDGAKTNGNVVSTLDISALTDSAADLTTLENMISDVDEALGEITDSATLLGSVKKRVDLQKDFVSALTDAIDRGVGQLVDADMNEESTRLQALQVQQQLGIQALSIANSNSQNILSLFR</sequence>
<dbReference type="AlphaFoldDB" id="A0A926NXR3"/>
<evidence type="ECO:0000259" key="4">
    <source>
        <dbReference type="Pfam" id="PF00669"/>
    </source>
</evidence>
<dbReference type="Pfam" id="PF00700">
    <property type="entry name" value="Flagellin_C"/>
    <property type="match status" value="1"/>
</dbReference>
<dbReference type="Proteomes" id="UP000598467">
    <property type="component" value="Unassembled WGS sequence"/>
</dbReference>
<evidence type="ECO:0000256" key="1">
    <source>
        <dbReference type="ARBA" id="ARBA00005709"/>
    </source>
</evidence>
<proteinExistence type="inferred from homology"/>
<dbReference type="InterPro" id="IPR046358">
    <property type="entry name" value="Flagellin_C"/>
</dbReference>
<keyword evidence="6" id="KW-0282">Flagellum</keyword>
<dbReference type="PANTHER" id="PTHR42792">
    <property type="entry name" value="FLAGELLIN"/>
    <property type="match status" value="1"/>
</dbReference>
<evidence type="ECO:0000259" key="5">
    <source>
        <dbReference type="Pfam" id="PF00700"/>
    </source>
</evidence>
<keyword evidence="6" id="KW-0966">Cell projection</keyword>
<comment type="caution">
    <text evidence="6">The sequence shown here is derived from an EMBL/GenBank/DDBJ whole genome shotgun (WGS) entry which is preliminary data.</text>
</comment>
<feature type="domain" description="Flagellin N-terminal" evidence="4">
    <location>
        <begin position="6"/>
        <end position="135"/>
    </location>
</feature>
<dbReference type="SUPFAM" id="SSF64518">
    <property type="entry name" value="Phase 1 flagellin"/>
    <property type="match status" value="1"/>
</dbReference>
<comment type="function">
    <text evidence="3">Flagellin is the subunit protein which polymerizes to form the filaments of bacterial flagella.</text>
</comment>
<evidence type="ECO:0000313" key="6">
    <source>
        <dbReference type="EMBL" id="MBD1545688.1"/>
    </source>
</evidence>
<name>A0A926NXR3_9HYPH</name>
<evidence type="ECO:0000256" key="3">
    <source>
        <dbReference type="RuleBase" id="RU362073"/>
    </source>
</evidence>
<comment type="similarity">
    <text evidence="1 3">Belongs to the bacterial flagellin family.</text>
</comment>
<dbReference type="GO" id="GO:0009288">
    <property type="term" value="C:bacterial-type flagellum"/>
    <property type="evidence" value="ECO:0007669"/>
    <property type="project" value="UniProtKB-SubCell"/>
</dbReference>
<organism evidence="6 7">
    <name type="scientific">Roseibium aggregatum</name>
    <dbReference type="NCBI Taxonomy" id="187304"/>
    <lineage>
        <taxon>Bacteria</taxon>
        <taxon>Pseudomonadati</taxon>
        <taxon>Pseudomonadota</taxon>
        <taxon>Alphaproteobacteria</taxon>
        <taxon>Hyphomicrobiales</taxon>
        <taxon>Stappiaceae</taxon>
        <taxon>Roseibium</taxon>
    </lineage>
</organism>
<keyword evidence="2 3" id="KW-0975">Bacterial flagellum</keyword>
<evidence type="ECO:0000256" key="2">
    <source>
        <dbReference type="ARBA" id="ARBA00023143"/>
    </source>
</evidence>
<dbReference type="InterPro" id="IPR001029">
    <property type="entry name" value="Flagellin_N"/>
</dbReference>
<dbReference type="GO" id="GO:0005198">
    <property type="term" value="F:structural molecule activity"/>
    <property type="evidence" value="ECO:0007669"/>
    <property type="project" value="UniProtKB-UniRule"/>
</dbReference>
<reference evidence="6" key="1">
    <citation type="submission" date="2020-05" db="EMBL/GenBank/DDBJ databases">
        <title>Identification of trans-AT polyketide cluster in two marine bacteria, producers of a novel glutaramide-containing polyketide sesbanimide D and analogs.</title>
        <authorList>
            <person name="Kacar D."/>
            <person name="Rodriguez P."/>
            <person name="Canedo L."/>
            <person name="Gonzalez E."/>
            <person name="Galan B."/>
            <person name="De La Calle F."/>
            <person name="Garcia J.L."/>
        </authorList>
    </citation>
    <scope>NUCLEOTIDE SEQUENCE</scope>
    <source>
        <strain evidence="6">PHM038</strain>
    </source>
</reference>
<dbReference type="EMBL" id="JABFCZ010000005">
    <property type="protein sequence ID" value="MBD1545688.1"/>
    <property type="molecule type" value="Genomic_DNA"/>
</dbReference>
<evidence type="ECO:0000313" key="7">
    <source>
        <dbReference type="Proteomes" id="UP000598467"/>
    </source>
</evidence>
<dbReference type="PRINTS" id="PR00207">
    <property type="entry name" value="FLAGELLIN"/>
</dbReference>
<dbReference type="RefSeq" id="WP_190290363.1">
    <property type="nucleotide sequence ID" value="NZ_JABFCZ010000005.1"/>
</dbReference>